<dbReference type="SUPFAM" id="SSF55681">
    <property type="entry name" value="Class II aaRS and biotin synthetases"/>
    <property type="match status" value="1"/>
</dbReference>
<sequence>MCFVENKSKYKAEQLDDLHGGDLQWHDLQWHSDGYAALSGDLLKYLNLLDARIEQWAEQLNAVQYLFPNFISIADLAPTGYCDSFPHLATFAYTPEPESDNLNKFKQSAINSNATTPSSVNENVDWQATKQVLTPASCYHFYHRFKNHSLDETRYLTTKCTCHRREEFYAPLQRQWNFTMREVVCLSDPNGIDKFIETAQAFISTFANELGLNASWQQASDPFFDPSNDSKAISQLVEPVKQELCLKNGLAIASTNNHRSFFSDCYNISLNGKPARTACVAFGLERWLFALLSQHGNNFDKWPLGETL</sequence>
<gene>
    <name evidence="2" type="ORF">RI844_07465</name>
</gene>
<dbReference type="Proteomes" id="UP001301442">
    <property type="component" value="Chromosome"/>
</dbReference>
<dbReference type="InterPro" id="IPR002314">
    <property type="entry name" value="aa-tRNA-synt_IIb"/>
</dbReference>
<evidence type="ECO:0000259" key="1">
    <source>
        <dbReference type="Pfam" id="PF00587"/>
    </source>
</evidence>
<keyword evidence="3" id="KW-1185">Reference proteome</keyword>
<accession>A0ABZ0GUM2</accession>
<proteinExistence type="predicted"/>
<dbReference type="GO" id="GO:0016874">
    <property type="term" value="F:ligase activity"/>
    <property type="evidence" value="ECO:0007669"/>
    <property type="project" value="UniProtKB-KW"/>
</dbReference>
<dbReference type="Gene3D" id="3.30.930.10">
    <property type="entry name" value="Bira Bifunctional Protein, Domain 2"/>
    <property type="match status" value="1"/>
</dbReference>
<keyword evidence="2" id="KW-0436">Ligase</keyword>
<reference evidence="2 3" key="1">
    <citation type="submission" date="2023-09" db="EMBL/GenBank/DDBJ databases">
        <authorList>
            <person name="Qi X."/>
        </authorList>
    </citation>
    <scope>NUCLEOTIDE SEQUENCE [LARGE SCALE GENOMIC DNA]</scope>
    <source>
        <strain evidence="2 3">S1-1</strain>
    </source>
</reference>
<protein>
    <submittedName>
        <fullName evidence="2">Aminoacyl--tRNA ligase-related protein</fullName>
    </submittedName>
</protein>
<evidence type="ECO:0000313" key="3">
    <source>
        <dbReference type="Proteomes" id="UP001301442"/>
    </source>
</evidence>
<evidence type="ECO:0000313" key="2">
    <source>
        <dbReference type="EMBL" id="WOH39051.1"/>
    </source>
</evidence>
<dbReference type="RefSeq" id="WP_348397818.1">
    <property type="nucleotide sequence ID" value="NZ_CP136600.1"/>
</dbReference>
<dbReference type="EMBL" id="CP136600">
    <property type="protein sequence ID" value="WOH39051.1"/>
    <property type="molecule type" value="Genomic_DNA"/>
</dbReference>
<dbReference type="InterPro" id="IPR045864">
    <property type="entry name" value="aa-tRNA-synth_II/BPL/LPL"/>
</dbReference>
<organism evidence="2 3">
    <name type="scientific">Thalassotalea fonticola</name>
    <dbReference type="NCBI Taxonomy" id="3065649"/>
    <lineage>
        <taxon>Bacteria</taxon>
        <taxon>Pseudomonadati</taxon>
        <taxon>Pseudomonadota</taxon>
        <taxon>Gammaproteobacteria</taxon>
        <taxon>Alteromonadales</taxon>
        <taxon>Colwelliaceae</taxon>
        <taxon>Thalassotalea</taxon>
    </lineage>
</organism>
<name>A0ABZ0GUM2_9GAMM</name>
<dbReference type="Pfam" id="PF00587">
    <property type="entry name" value="tRNA-synt_2b"/>
    <property type="match status" value="1"/>
</dbReference>
<feature type="domain" description="Aminoacyl-tRNA synthetase class II (G/ P/ S/T)" evidence="1">
    <location>
        <begin position="131"/>
        <end position="295"/>
    </location>
</feature>